<evidence type="ECO:0000313" key="1">
    <source>
        <dbReference type="EMBL" id="GAI18842.1"/>
    </source>
</evidence>
<proteinExistence type="predicted"/>
<protein>
    <submittedName>
        <fullName evidence="1">Uncharacterized protein</fullName>
    </submittedName>
</protein>
<name>X1LHM5_9ZZZZ</name>
<reference evidence="1" key="1">
    <citation type="journal article" date="2014" name="Front. Microbiol.">
        <title>High frequency of phylogenetically diverse reductive dehalogenase-homologous genes in deep subseafloor sedimentary metagenomes.</title>
        <authorList>
            <person name="Kawai M."/>
            <person name="Futagami T."/>
            <person name="Toyoda A."/>
            <person name="Takaki Y."/>
            <person name="Nishi S."/>
            <person name="Hori S."/>
            <person name="Arai W."/>
            <person name="Tsubouchi T."/>
            <person name="Morono Y."/>
            <person name="Uchiyama I."/>
            <person name="Ito T."/>
            <person name="Fujiyama A."/>
            <person name="Inagaki F."/>
            <person name="Takami H."/>
        </authorList>
    </citation>
    <scope>NUCLEOTIDE SEQUENCE</scope>
    <source>
        <strain evidence="1">Expedition CK06-06</strain>
    </source>
</reference>
<dbReference type="AlphaFoldDB" id="X1LHM5"/>
<gene>
    <name evidence="1" type="ORF">S06H3_34786</name>
</gene>
<comment type="caution">
    <text evidence="1">The sequence shown here is derived from an EMBL/GenBank/DDBJ whole genome shotgun (WGS) entry which is preliminary data.</text>
</comment>
<accession>X1LHM5</accession>
<feature type="non-terminal residue" evidence="1">
    <location>
        <position position="124"/>
    </location>
</feature>
<sequence>MSVVGTERNIGVEIMGIDPVRHSAVSGFGKTLYHRKDDVSKAFKPAYDPNLAGCVIGIDQVLVRDVKGRYSYGAAPAEIALAISCFPLTAKGGLAKAGAGLVNTKTFYYSDNSHSGLARVDSSL</sequence>
<dbReference type="EMBL" id="BARV01020919">
    <property type="protein sequence ID" value="GAI18842.1"/>
    <property type="molecule type" value="Genomic_DNA"/>
</dbReference>
<organism evidence="1">
    <name type="scientific">marine sediment metagenome</name>
    <dbReference type="NCBI Taxonomy" id="412755"/>
    <lineage>
        <taxon>unclassified sequences</taxon>
        <taxon>metagenomes</taxon>
        <taxon>ecological metagenomes</taxon>
    </lineage>
</organism>